<dbReference type="RefSeq" id="WP_212938646.1">
    <property type="nucleotide sequence ID" value="NZ_BORR01000003.1"/>
</dbReference>
<reference evidence="1 2" key="1">
    <citation type="submission" date="2021-03" db="EMBL/GenBank/DDBJ databases">
        <title>Antimicrobial resistance genes in bacteria isolated from Japanese honey, and their potential for conferring macrolide and lincosamide resistance in the American foulbrood pathogen Paenibacillus larvae.</title>
        <authorList>
            <person name="Okamoto M."/>
            <person name="Kumagai M."/>
            <person name="Kanamori H."/>
            <person name="Takamatsu D."/>
        </authorList>
    </citation>
    <scope>NUCLEOTIDE SEQUENCE [LARGE SCALE GENOMIC DNA]</scope>
    <source>
        <strain evidence="1 2">J41TS12</strain>
    </source>
</reference>
<gene>
    <name evidence="1" type="ORF">J41TS12_11760</name>
</gene>
<protein>
    <submittedName>
        <fullName evidence="1">Uncharacterized protein</fullName>
    </submittedName>
</protein>
<dbReference type="AlphaFoldDB" id="A0A919XSX3"/>
<comment type="caution">
    <text evidence="1">The sequence shown here is derived from an EMBL/GenBank/DDBJ whole genome shotgun (WGS) entry which is preliminary data.</text>
</comment>
<organism evidence="1 2">
    <name type="scientific">Paenibacillus antibioticophila</name>
    <dbReference type="NCBI Taxonomy" id="1274374"/>
    <lineage>
        <taxon>Bacteria</taxon>
        <taxon>Bacillati</taxon>
        <taxon>Bacillota</taxon>
        <taxon>Bacilli</taxon>
        <taxon>Bacillales</taxon>
        <taxon>Paenibacillaceae</taxon>
        <taxon>Paenibacillus</taxon>
    </lineage>
</organism>
<sequence length="134" mass="15862">MENIEELKIQYTLLEERIRSFILVHSDLEYVQGSDEIVEGGAFTWTELSPESKALQLELWREYISISRQARKFLTETDSPHLELFEESFLEVKTCLKQNSMLWGPCLQDIFRNMKKELDLQRSLVSQVNYLSRL</sequence>
<proteinExistence type="predicted"/>
<evidence type="ECO:0000313" key="1">
    <source>
        <dbReference type="EMBL" id="GIO36315.1"/>
    </source>
</evidence>
<keyword evidence="2" id="KW-1185">Reference proteome</keyword>
<evidence type="ECO:0000313" key="2">
    <source>
        <dbReference type="Proteomes" id="UP000681162"/>
    </source>
</evidence>
<dbReference type="Proteomes" id="UP000681162">
    <property type="component" value="Unassembled WGS sequence"/>
</dbReference>
<accession>A0A919XSX3</accession>
<dbReference type="EMBL" id="BORR01000003">
    <property type="protein sequence ID" value="GIO36315.1"/>
    <property type="molecule type" value="Genomic_DNA"/>
</dbReference>
<name>A0A919XSX3_9BACL</name>